<evidence type="ECO:0000256" key="1">
    <source>
        <dbReference type="ARBA" id="ARBA00005417"/>
    </source>
</evidence>
<dbReference type="Proteomes" id="UP001646141">
    <property type="component" value="Unassembled WGS sequence"/>
</dbReference>
<dbReference type="InterPro" id="IPR013563">
    <property type="entry name" value="Oligopep_ABC_C"/>
</dbReference>
<evidence type="ECO:0000256" key="3">
    <source>
        <dbReference type="ARBA" id="ARBA00022741"/>
    </source>
</evidence>
<dbReference type="CDD" id="cd03257">
    <property type="entry name" value="ABC_NikE_OppD_transporters"/>
    <property type="match status" value="2"/>
</dbReference>
<dbReference type="InterPro" id="IPR017871">
    <property type="entry name" value="ABC_transporter-like_CS"/>
</dbReference>
<dbReference type="PANTHER" id="PTHR43776:SF7">
    <property type="entry name" value="D,D-DIPEPTIDE TRANSPORT ATP-BINDING PROTEIN DDPF-RELATED"/>
    <property type="match status" value="1"/>
</dbReference>
<evidence type="ECO:0000313" key="7">
    <source>
        <dbReference type="Proteomes" id="UP001646141"/>
    </source>
</evidence>
<organism evidence="6 7">
    <name type="scientific">Leucobacter chromiireducens subsp. chromiireducens</name>
    <dbReference type="NCBI Taxonomy" id="660067"/>
    <lineage>
        <taxon>Bacteria</taxon>
        <taxon>Bacillati</taxon>
        <taxon>Actinomycetota</taxon>
        <taxon>Actinomycetes</taxon>
        <taxon>Micrococcales</taxon>
        <taxon>Microbacteriaceae</taxon>
        <taxon>Leucobacter</taxon>
    </lineage>
</organism>
<reference evidence="6 7" key="1">
    <citation type="submission" date="2018-09" db="EMBL/GenBank/DDBJ databases">
        <title>Comparative genomics of Leucobacter spp.</title>
        <authorList>
            <person name="Reis A.C."/>
            <person name="Kolvenbach B.A."/>
            <person name="Corvini P.F.X."/>
            <person name="Nunes O.C."/>
        </authorList>
    </citation>
    <scope>NUCLEOTIDE SEQUENCE [LARGE SCALE GENOMIC DNA]</scope>
    <source>
        <strain evidence="6 7">L-1</strain>
    </source>
</reference>
<dbReference type="RefSeq" id="WP_202380594.1">
    <property type="nucleotide sequence ID" value="NZ_BAAAMA010000003.1"/>
</dbReference>
<evidence type="ECO:0000256" key="2">
    <source>
        <dbReference type="ARBA" id="ARBA00022448"/>
    </source>
</evidence>
<dbReference type="Pfam" id="PF00005">
    <property type="entry name" value="ABC_tran"/>
    <property type="match status" value="2"/>
</dbReference>
<dbReference type="InterPro" id="IPR050319">
    <property type="entry name" value="ABC_transp_ATP-bind"/>
</dbReference>
<evidence type="ECO:0000259" key="5">
    <source>
        <dbReference type="PROSITE" id="PS50893"/>
    </source>
</evidence>
<proteinExistence type="inferred from homology"/>
<feature type="domain" description="ABC transporter" evidence="5">
    <location>
        <begin position="301"/>
        <end position="545"/>
    </location>
</feature>
<dbReference type="InterPro" id="IPR027417">
    <property type="entry name" value="P-loop_NTPase"/>
</dbReference>
<sequence length="576" mass="61917">MTNAASPDAPVLEVTDLTVSYGEAQPVKGISFQLRRGEKIGIVGESGSGKSLTALSIMRLTDGAQLGGSIRLGDTELTGLSQRQMEKLRGGRVAMVYQDPMSSLNPVMTIGAQLIEAIRLHSPVSKRAAHARGIELLTEVGVPFPEQRMSQYPHEFSGGMRQRVMIAMAMSGNPEVLIADEPTTALDVTTQARIIDLLDKLAEEHGTAVILITHDLGVAAGFCEQIHVMRHGRIIESAPAPELYANPQHDYSRSLLGAVVDLTVDVNRPIPTSADILAAEGVAPRQLAAQAEVAGRGEVLVSVRNLKKTFHLGGGESVTAINDVSFDIRRGETFGLVGESGSGKSTVSRAVLALQDVDSGTVTIGGRDVHALRGKELRTARRDMQMVFQDPFSALNRRQTVAQIVASPLEAHGIGSPQERREKVAETLELVGLGQGFNDRLPGTMSGGQCQRVAIARSLVLDPEFMVLDESVSALDVSIQAQVLNLLRDLQARLGLTYLFISHDLAVIRYMSSTVAVMRRGTIVEQASRDELFANPQHAYTRSLMAAIPVADPTVERERRKEAARLAAALQTEAAA</sequence>
<dbReference type="SMART" id="SM00382">
    <property type="entry name" value="AAA"/>
    <property type="match status" value="2"/>
</dbReference>
<dbReference type="InterPro" id="IPR003439">
    <property type="entry name" value="ABC_transporter-like_ATP-bd"/>
</dbReference>
<dbReference type="InterPro" id="IPR003593">
    <property type="entry name" value="AAA+_ATPase"/>
</dbReference>
<name>A0ABS1SK70_9MICO</name>
<dbReference type="PROSITE" id="PS50893">
    <property type="entry name" value="ABC_TRANSPORTER_2"/>
    <property type="match status" value="2"/>
</dbReference>
<dbReference type="Pfam" id="PF08352">
    <property type="entry name" value="oligo_HPY"/>
    <property type="match status" value="1"/>
</dbReference>
<dbReference type="NCBIfam" id="NF007739">
    <property type="entry name" value="PRK10419.1"/>
    <property type="match status" value="2"/>
</dbReference>
<dbReference type="PROSITE" id="PS00211">
    <property type="entry name" value="ABC_TRANSPORTER_1"/>
    <property type="match status" value="2"/>
</dbReference>
<dbReference type="EMBL" id="QYAD01000001">
    <property type="protein sequence ID" value="MBL3688558.1"/>
    <property type="molecule type" value="Genomic_DNA"/>
</dbReference>
<comment type="caution">
    <text evidence="6">The sequence shown here is derived from an EMBL/GenBank/DDBJ whole genome shotgun (WGS) entry which is preliminary data.</text>
</comment>
<keyword evidence="4 6" id="KW-0067">ATP-binding</keyword>
<evidence type="ECO:0000313" key="6">
    <source>
        <dbReference type="EMBL" id="MBL3688558.1"/>
    </source>
</evidence>
<accession>A0ABS1SK70</accession>
<keyword evidence="2" id="KW-0813">Transport</keyword>
<feature type="domain" description="ABC transporter" evidence="5">
    <location>
        <begin position="12"/>
        <end position="256"/>
    </location>
</feature>
<evidence type="ECO:0000256" key="4">
    <source>
        <dbReference type="ARBA" id="ARBA00022840"/>
    </source>
</evidence>
<dbReference type="NCBIfam" id="NF008453">
    <property type="entry name" value="PRK11308.1"/>
    <property type="match status" value="2"/>
</dbReference>
<gene>
    <name evidence="6" type="ORF">D3226_01100</name>
</gene>
<comment type="similarity">
    <text evidence="1">Belongs to the ABC transporter superfamily.</text>
</comment>
<dbReference type="Gene3D" id="3.40.50.300">
    <property type="entry name" value="P-loop containing nucleotide triphosphate hydrolases"/>
    <property type="match status" value="2"/>
</dbReference>
<dbReference type="PANTHER" id="PTHR43776">
    <property type="entry name" value="TRANSPORT ATP-BINDING PROTEIN"/>
    <property type="match status" value="1"/>
</dbReference>
<dbReference type="SUPFAM" id="SSF52540">
    <property type="entry name" value="P-loop containing nucleoside triphosphate hydrolases"/>
    <property type="match status" value="2"/>
</dbReference>
<keyword evidence="3" id="KW-0547">Nucleotide-binding</keyword>
<dbReference type="GO" id="GO:0005524">
    <property type="term" value="F:ATP binding"/>
    <property type="evidence" value="ECO:0007669"/>
    <property type="project" value="UniProtKB-KW"/>
</dbReference>
<protein>
    <submittedName>
        <fullName evidence="6">ABC transporter ATP-binding protein</fullName>
    </submittedName>
</protein>
<keyword evidence="7" id="KW-1185">Reference proteome</keyword>